<name>A0A9J6P2U7_9CLOT</name>
<gene>
    <name evidence="2" type="ORF">KDK92_08860</name>
</gene>
<dbReference type="PROSITE" id="PS51257">
    <property type="entry name" value="PROKAR_LIPOPROTEIN"/>
    <property type="match status" value="1"/>
</dbReference>
<dbReference type="AlphaFoldDB" id="A0A9J6P2U7"/>
<accession>A0A9J6P2U7</accession>
<organism evidence="2 3">
    <name type="scientific">Oceanirhabdus seepicola</name>
    <dbReference type="NCBI Taxonomy" id="2828781"/>
    <lineage>
        <taxon>Bacteria</taxon>
        <taxon>Bacillati</taxon>
        <taxon>Bacillota</taxon>
        <taxon>Clostridia</taxon>
        <taxon>Eubacteriales</taxon>
        <taxon>Clostridiaceae</taxon>
        <taxon>Oceanirhabdus</taxon>
    </lineage>
</organism>
<dbReference type="RefSeq" id="WP_250858870.1">
    <property type="nucleotide sequence ID" value="NZ_JAGSOJ010000002.1"/>
</dbReference>
<evidence type="ECO:0008006" key="4">
    <source>
        <dbReference type="Google" id="ProtNLM"/>
    </source>
</evidence>
<keyword evidence="3" id="KW-1185">Reference proteome</keyword>
<proteinExistence type="predicted"/>
<evidence type="ECO:0000313" key="2">
    <source>
        <dbReference type="EMBL" id="MCM1989848.1"/>
    </source>
</evidence>
<evidence type="ECO:0000256" key="1">
    <source>
        <dbReference type="SAM" id="SignalP"/>
    </source>
</evidence>
<comment type="caution">
    <text evidence="2">The sequence shown here is derived from an EMBL/GenBank/DDBJ whole genome shotgun (WGS) entry which is preliminary data.</text>
</comment>
<evidence type="ECO:0000313" key="3">
    <source>
        <dbReference type="Proteomes" id="UP001056429"/>
    </source>
</evidence>
<dbReference type="Proteomes" id="UP001056429">
    <property type="component" value="Unassembled WGS sequence"/>
</dbReference>
<feature type="chain" id="PRO_5039908380" description="Lipoprotein" evidence="1">
    <location>
        <begin position="22"/>
        <end position="322"/>
    </location>
</feature>
<protein>
    <recommendedName>
        <fullName evidence="4">Lipoprotein</fullName>
    </recommendedName>
</protein>
<keyword evidence="1" id="KW-0732">Signal</keyword>
<feature type="signal peptide" evidence="1">
    <location>
        <begin position="1"/>
        <end position="21"/>
    </location>
</feature>
<reference evidence="2" key="2">
    <citation type="submission" date="2021-04" db="EMBL/GenBank/DDBJ databases">
        <authorList>
            <person name="Dong X."/>
        </authorList>
    </citation>
    <scope>NUCLEOTIDE SEQUENCE</scope>
    <source>
        <strain evidence="2">ZWT</strain>
    </source>
</reference>
<sequence length="322" mass="37222">MKKKLLCIVLSAMIASGTLVGCASKNSPQDNSKNSKKNKVVNTIKVPDDLKKKSDDDQNEIVNLFNQYVIENKKTSELVTYLNENIQYLSTKNATDLVLLLEIVQRDSFILINEQLHSGENDNILIDTYNYDNITLDNVDRIENENLKSIVTDILNSHFKLYVTEGNYDAIIDYSAYNIYSNYIDEDIKSYFELMSIESNEPSYSDGAPVLSLEEQFERAKNAANFMDKYHNSPRYNIVEYRYYVYMGTLLMNGPIRNIPVDSEYTSDEFKLFIENIDLSNKNNLAVKELSNFKKLLIENDYTFNDNVKEYITSLWTNISNQ</sequence>
<dbReference type="EMBL" id="JAGSOJ010000002">
    <property type="protein sequence ID" value="MCM1989848.1"/>
    <property type="molecule type" value="Genomic_DNA"/>
</dbReference>
<reference evidence="2" key="1">
    <citation type="journal article" date="2021" name="mSystems">
        <title>Bacteria and Archaea Synergistically Convert Glycine Betaine to Biogenic Methane in the Formosa Cold Seep of the South China Sea.</title>
        <authorList>
            <person name="Li L."/>
            <person name="Zhang W."/>
            <person name="Zhang S."/>
            <person name="Song L."/>
            <person name="Sun Q."/>
            <person name="Zhang H."/>
            <person name="Xiang H."/>
            <person name="Dong X."/>
        </authorList>
    </citation>
    <scope>NUCLEOTIDE SEQUENCE</scope>
    <source>
        <strain evidence="2">ZWT</strain>
    </source>
</reference>